<dbReference type="EMBL" id="BSEL01000006">
    <property type="protein sequence ID" value="GLJ69182.1"/>
    <property type="molecule type" value="Genomic_DNA"/>
</dbReference>
<feature type="domain" description="HTH tetR-type" evidence="4">
    <location>
        <begin position="18"/>
        <end position="65"/>
    </location>
</feature>
<accession>A0ABQ5T0E1</accession>
<reference evidence="6" key="2">
    <citation type="submission" date="2023-01" db="EMBL/GenBank/DDBJ databases">
        <authorList>
            <person name="Sun Q."/>
            <person name="Evtushenko L."/>
        </authorList>
    </citation>
    <scope>NUCLEOTIDE SEQUENCE</scope>
    <source>
        <strain evidence="6">VKM Ac-1246</strain>
    </source>
</reference>
<dbReference type="InterPro" id="IPR036271">
    <property type="entry name" value="Tet_transcr_reg_TetR-rel_C_sf"/>
</dbReference>
<dbReference type="InterPro" id="IPR050109">
    <property type="entry name" value="HTH-type_TetR-like_transc_reg"/>
</dbReference>
<evidence type="ECO:0000256" key="1">
    <source>
        <dbReference type="ARBA" id="ARBA00023015"/>
    </source>
</evidence>
<evidence type="ECO:0000313" key="7">
    <source>
        <dbReference type="Proteomes" id="UP001142292"/>
    </source>
</evidence>
<dbReference type="RefSeq" id="WP_189120310.1">
    <property type="nucleotide sequence ID" value="NZ_JAVDYA010000001.1"/>
</dbReference>
<dbReference type="InterPro" id="IPR009057">
    <property type="entry name" value="Homeodomain-like_sf"/>
</dbReference>
<dbReference type="Pfam" id="PF13305">
    <property type="entry name" value="TetR_C_33"/>
    <property type="match status" value="1"/>
</dbReference>
<feature type="domain" description="HTH-type transcriptional regulator MT1864/Rv1816-like C-terminal" evidence="5">
    <location>
        <begin position="93"/>
        <end position="188"/>
    </location>
</feature>
<evidence type="ECO:0000259" key="5">
    <source>
        <dbReference type="Pfam" id="PF13305"/>
    </source>
</evidence>
<dbReference type="Gene3D" id="1.10.357.10">
    <property type="entry name" value="Tetracycline Repressor, domain 2"/>
    <property type="match status" value="1"/>
</dbReference>
<dbReference type="SUPFAM" id="SSF48498">
    <property type="entry name" value="Tetracyclin repressor-like, C-terminal domain"/>
    <property type="match status" value="1"/>
</dbReference>
<keyword evidence="2" id="KW-0238">DNA-binding</keyword>
<protein>
    <submittedName>
        <fullName evidence="6">TetR family transcriptional regulator</fullName>
    </submittedName>
</protein>
<evidence type="ECO:0000259" key="4">
    <source>
        <dbReference type="Pfam" id="PF00440"/>
    </source>
</evidence>
<keyword evidence="1" id="KW-0805">Transcription regulation</keyword>
<dbReference type="Pfam" id="PF00440">
    <property type="entry name" value="TetR_N"/>
    <property type="match status" value="1"/>
</dbReference>
<sequence>MVNQQRQAQDRTERARKIVRTARRMAEADGWEAVTVRRLADAIEYSQPVLYGHFPDGKAGIAAAVALEGFDELGERIRSGRGRARAPREVMNRLATAYLDFAEEWPATYGLMFDAPTTLAFAVEETPAPMKQAFEEIVTSVSALPVEGPAPTVAEVVWSALHGQATLARNQRLLPEQKAARLRVLVDLLTT</sequence>
<keyword evidence="3" id="KW-0804">Transcription</keyword>
<organism evidence="6 7">
    <name type="scientific">Nocardioides luteus</name>
    <dbReference type="NCBI Taxonomy" id="1844"/>
    <lineage>
        <taxon>Bacteria</taxon>
        <taxon>Bacillati</taxon>
        <taxon>Actinomycetota</taxon>
        <taxon>Actinomycetes</taxon>
        <taxon>Propionibacteriales</taxon>
        <taxon>Nocardioidaceae</taxon>
        <taxon>Nocardioides</taxon>
    </lineage>
</organism>
<dbReference type="PANTHER" id="PTHR30055:SF234">
    <property type="entry name" value="HTH-TYPE TRANSCRIPTIONAL REGULATOR BETI"/>
    <property type="match status" value="1"/>
</dbReference>
<dbReference type="SUPFAM" id="SSF46689">
    <property type="entry name" value="Homeodomain-like"/>
    <property type="match status" value="1"/>
</dbReference>
<dbReference type="InterPro" id="IPR025996">
    <property type="entry name" value="MT1864/Rv1816-like_C"/>
</dbReference>
<evidence type="ECO:0000256" key="3">
    <source>
        <dbReference type="ARBA" id="ARBA00023163"/>
    </source>
</evidence>
<keyword evidence="7" id="KW-1185">Reference proteome</keyword>
<evidence type="ECO:0000256" key="2">
    <source>
        <dbReference type="ARBA" id="ARBA00023125"/>
    </source>
</evidence>
<dbReference type="PANTHER" id="PTHR30055">
    <property type="entry name" value="HTH-TYPE TRANSCRIPTIONAL REGULATOR RUTR"/>
    <property type="match status" value="1"/>
</dbReference>
<comment type="caution">
    <text evidence="6">The sequence shown here is derived from an EMBL/GenBank/DDBJ whole genome shotgun (WGS) entry which is preliminary data.</text>
</comment>
<name>A0ABQ5T0E1_9ACTN</name>
<gene>
    <name evidence="6" type="ORF">GCM10017579_32180</name>
</gene>
<proteinExistence type="predicted"/>
<dbReference type="Proteomes" id="UP001142292">
    <property type="component" value="Unassembled WGS sequence"/>
</dbReference>
<evidence type="ECO:0000313" key="6">
    <source>
        <dbReference type="EMBL" id="GLJ69182.1"/>
    </source>
</evidence>
<reference evidence="6" key="1">
    <citation type="journal article" date="2014" name="Int. J. Syst. Evol. Microbiol.">
        <title>Complete genome of a new Firmicutes species belonging to the dominant human colonic microbiota ('Ruminococcus bicirculans') reveals two chromosomes and a selective capacity to utilize plant glucans.</title>
        <authorList>
            <consortium name="NISC Comparative Sequencing Program"/>
            <person name="Wegmann U."/>
            <person name="Louis P."/>
            <person name="Goesmann A."/>
            <person name="Henrissat B."/>
            <person name="Duncan S.H."/>
            <person name="Flint H.J."/>
        </authorList>
    </citation>
    <scope>NUCLEOTIDE SEQUENCE</scope>
    <source>
        <strain evidence="6">VKM Ac-1246</strain>
    </source>
</reference>
<dbReference type="InterPro" id="IPR001647">
    <property type="entry name" value="HTH_TetR"/>
</dbReference>